<dbReference type="Pfam" id="PF00890">
    <property type="entry name" value="FAD_binding_2"/>
    <property type="match status" value="1"/>
</dbReference>
<evidence type="ECO:0000313" key="7">
    <source>
        <dbReference type="Proteomes" id="UP000276254"/>
    </source>
</evidence>
<dbReference type="SUPFAM" id="SSF56425">
    <property type="entry name" value="Succinate dehydrogenase/fumarate reductase flavoprotein, catalytic domain"/>
    <property type="match status" value="1"/>
</dbReference>
<keyword evidence="7" id="KW-1185">Reference proteome</keyword>
<comment type="cofactor">
    <cofactor evidence="1">
        <name>FAD</name>
        <dbReference type="ChEBI" id="CHEBI:57692"/>
    </cofactor>
</comment>
<dbReference type="InterPro" id="IPR050315">
    <property type="entry name" value="FAD-oxidoreductase_2"/>
</dbReference>
<evidence type="ECO:0000259" key="5">
    <source>
        <dbReference type="Pfam" id="PF00890"/>
    </source>
</evidence>
<name>A0A494TH48_SPHPE</name>
<dbReference type="EMBL" id="CP032828">
    <property type="protein sequence ID" value="AYJ85141.1"/>
    <property type="molecule type" value="Genomic_DNA"/>
</dbReference>
<protein>
    <submittedName>
        <fullName evidence="6">FAD-binding protein</fullName>
    </submittedName>
</protein>
<dbReference type="GO" id="GO:0008202">
    <property type="term" value="P:steroid metabolic process"/>
    <property type="evidence" value="ECO:0007669"/>
    <property type="project" value="UniProtKB-ARBA"/>
</dbReference>
<keyword evidence="4" id="KW-0560">Oxidoreductase</keyword>
<accession>A0A494TH48</accession>
<proteinExistence type="predicted"/>
<dbReference type="PANTHER" id="PTHR43400">
    <property type="entry name" value="FUMARATE REDUCTASE"/>
    <property type="match status" value="1"/>
</dbReference>
<dbReference type="Proteomes" id="UP000276254">
    <property type="component" value="Plasmid unnamed1"/>
</dbReference>
<dbReference type="InterPro" id="IPR027477">
    <property type="entry name" value="Succ_DH/fumarate_Rdtase_cat_sf"/>
</dbReference>
<keyword evidence="3" id="KW-0274">FAD</keyword>
<evidence type="ECO:0000256" key="2">
    <source>
        <dbReference type="ARBA" id="ARBA00022630"/>
    </source>
</evidence>
<dbReference type="KEGG" id="spha:D3Y57_03675"/>
<sequence>MSETREVDFLIVGSGAGAMSAALRMVDQGLSVLIVEKQSQFGGSTAISGGVLWIPCSTVARRAGSADTMDEARAYFDACLGPETPASSRSRRTAFLEKGPECLDFLERLGMRWAFGDGYSDYHEGEYAGGSVRGRAVVAPMFDARTLGIWMDRIGFNFDLPPVMFQETVPLRSRGRTWASRIAYFRVALRMARNKLGARIVGMGGAFYGRLFAQAVARGVEFSAGVTIQSLTGQDGAVTGAIVREDGHDVVIRARRGVLLNSGGFSLNRLMRDIWQPRPSSIDWTLANPGDTGEMIEMVHGMGGALALMDASWWLPGTVLPGDVRTYLVPELQQPHGFVVDSSGQRYMNEATSYVAIGRSIYERNKTVLAVPSWLVMDQQYMNKYLILGASMRTIPPAWLETGVIVEAASLANLAIRCGLPAAALEASADRFNEIAISGVDEDFGRGHSAYHRLFGDPLHKPTPGLGTVEKAPFYAMPIFPADVGTAGGLLTDEHARVLREDGTPIAGLYATGNCTATIMGHSYPGAGASIAPSLVFGYIAAEHAISNSH</sequence>
<dbReference type="Gene3D" id="3.90.700.10">
    <property type="entry name" value="Succinate dehydrogenase/fumarate reductase flavoprotein, catalytic domain"/>
    <property type="match status" value="1"/>
</dbReference>
<keyword evidence="2" id="KW-0285">Flavoprotein</keyword>
<evidence type="ECO:0000313" key="6">
    <source>
        <dbReference type="EMBL" id="AYJ85141.1"/>
    </source>
</evidence>
<dbReference type="InterPro" id="IPR036188">
    <property type="entry name" value="FAD/NAD-bd_sf"/>
</dbReference>
<geneLocation type="plasmid" evidence="6">
    <name>unnamed1</name>
</geneLocation>
<gene>
    <name evidence="6" type="ORF">D3Y57_03675</name>
</gene>
<dbReference type="SUPFAM" id="SSF51905">
    <property type="entry name" value="FAD/NAD(P)-binding domain"/>
    <property type="match status" value="1"/>
</dbReference>
<evidence type="ECO:0000256" key="1">
    <source>
        <dbReference type="ARBA" id="ARBA00001974"/>
    </source>
</evidence>
<dbReference type="InterPro" id="IPR003953">
    <property type="entry name" value="FAD-dep_OxRdtase_2_FAD-bd"/>
</dbReference>
<feature type="domain" description="FAD-dependent oxidoreductase 2 FAD-binding" evidence="5">
    <location>
        <begin position="8"/>
        <end position="531"/>
    </location>
</feature>
<dbReference type="PANTHER" id="PTHR43400:SF10">
    <property type="entry name" value="3-OXOSTEROID 1-DEHYDROGENASE"/>
    <property type="match status" value="1"/>
</dbReference>
<reference evidence="6 7" key="1">
    <citation type="submission" date="2018-09" db="EMBL/GenBank/DDBJ databases">
        <title>Sphingomonas peninsula sp. nov., isolated from fildes peninsula, Antarctic soil.</title>
        <authorList>
            <person name="Yingchao G."/>
        </authorList>
    </citation>
    <scope>NUCLEOTIDE SEQUENCE [LARGE SCALE GENOMIC DNA]</scope>
    <source>
        <strain evidence="6 7">YZ-8</strain>
        <plasmid evidence="6 7">unnamed1</plasmid>
    </source>
</reference>
<dbReference type="RefSeq" id="WP_121151437.1">
    <property type="nucleotide sequence ID" value="NZ_CP032828.1"/>
</dbReference>
<organism evidence="6 7">
    <name type="scientific">Sphingomonas paeninsulae</name>
    <dbReference type="NCBI Taxonomy" id="2319844"/>
    <lineage>
        <taxon>Bacteria</taxon>
        <taxon>Pseudomonadati</taxon>
        <taxon>Pseudomonadota</taxon>
        <taxon>Alphaproteobacteria</taxon>
        <taxon>Sphingomonadales</taxon>
        <taxon>Sphingomonadaceae</taxon>
        <taxon>Sphingomonas</taxon>
    </lineage>
</organism>
<dbReference type="GO" id="GO:0016491">
    <property type="term" value="F:oxidoreductase activity"/>
    <property type="evidence" value="ECO:0007669"/>
    <property type="project" value="UniProtKB-KW"/>
</dbReference>
<keyword evidence="6" id="KW-0614">Plasmid</keyword>
<evidence type="ECO:0000256" key="3">
    <source>
        <dbReference type="ARBA" id="ARBA00022827"/>
    </source>
</evidence>
<dbReference type="Gene3D" id="3.50.50.60">
    <property type="entry name" value="FAD/NAD(P)-binding domain"/>
    <property type="match status" value="2"/>
</dbReference>
<dbReference type="OrthoDB" id="3178130at2"/>
<evidence type="ECO:0000256" key="4">
    <source>
        <dbReference type="ARBA" id="ARBA00023002"/>
    </source>
</evidence>
<dbReference type="AlphaFoldDB" id="A0A494TH48"/>